<keyword evidence="1" id="KW-0732">Signal</keyword>
<evidence type="ECO:0000313" key="4">
    <source>
        <dbReference type="Proteomes" id="UP000596977"/>
    </source>
</evidence>
<proteinExistence type="predicted"/>
<dbReference type="Proteomes" id="UP000596977">
    <property type="component" value="Unassembled WGS sequence"/>
</dbReference>
<dbReference type="InterPro" id="IPR002491">
    <property type="entry name" value="ABC_transptr_periplasmic_BD"/>
</dbReference>
<comment type="caution">
    <text evidence="3">The sequence shown here is derived from an EMBL/GenBank/DDBJ whole genome shotgun (WGS) entry which is preliminary data.</text>
</comment>
<dbReference type="AlphaFoldDB" id="A0A916R797"/>
<dbReference type="Gene3D" id="3.40.50.1980">
    <property type="entry name" value="Nitrogenase molybdenum iron protein domain"/>
    <property type="match status" value="2"/>
</dbReference>
<dbReference type="PANTHER" id="PTHR30535">
    <property type="entry name" value="VITAMIN B12-BINDING PROTEIN"/>
    <property type="match status" value="1"/>
</dbReference>
<evidence type="ECO:0000313" key="3">
    <source>
        <dbReference type="EMBL" id="GGA42742.1"/>
    </source>
</evidence>
<accession>A0A916R797</accession>
<keyword evidence="4" id="KW-1185">Reference proteome</keyword>
<organism evidence="3 4">
    <name type="scientific">Pelagibacterium lentulum</name>
    <dbReference type="NCBI Taxonomy" id="2029865"/>
    <lineage>
        <taxon>Bacteria</taxon>
        <taxon>Pseudomonadati</taxon>
        <taxon>Pseudomonadota</taxon>
        <taxon>Alphaproteobacteria</taxon>
        <taxon>Hyphomicrobiales</taxon>
        <taxon>Devosiaceae</taxon>
        <taxon>Pelagibacterium</taxon>
    </lineage>
</organism>
<dbReference type="SUPFAM" id="SSF53807">
    <property type="entry name" value="Helical backbone' metal receptor"/>
    <property type="match status" value="1"/>
</dbReference>
<dbReference type="PROSITE" id="PS50983">
    <property type="entry name" value="FE_B12_PBP"/>
    <property type="match status" value="1"/>
</dbReference>
<dbReference type="OrthoDB" id="9775594at2"/>
<evidence type="ECO:0000256" key="1">
    <source>
        <dbReference type="SAM" id="SignalP"/>
    </source>
</evidence>
<feature type="domain" description="Fe/B12 periplasmic-binding" evidence="2">
    <location>
        <begin position="44"/>
        <end position="351"/>
    </location>
</feature>
<dbReference type="EMBL" id="BMKB01000002">
    <property type="protein sequence ID" value="GGA42742.1"/>
    <property type="molecule type" value="Genomic_DNA"/>
</dbReference>
<dbReference type="RefSeq" id="WP_127072611.1">
    <property type="nucleotide sequence ID" value="NZ_BMKB01000002.1"/>
</dbReference>
<dbReference type="InterPro" id="IPR050902">
    <property type="entry name" value="ABC_Transporter_SBP"/>
</dbReference>
<protein>
    <submittedName>
        <fullName evidence="3">ABC transporter substrate-binding protein</fullName>
    </submittedName>
</protein>
<gene>
    <name evidence="3" type="ORF">GCM10011499_10350</name>
</gene>
<feature type="chain" id="PRO_5037088339" evidence="1">
    <location>
        <begin position="24"/>
        <end position="380"/>
    </location>
</feature>
<dbReference type="Pfam" id="PF01497">
    <property type="entry name" value="Peripla_BP_2"/>
    <property type="match status" value="1"/>
</dbReference>
<name>A0A916R797_9HYPH</name>
<reference evidence="3 4" key="1">
    <citation type="journal article" date="2014" name="Int. J. Syst. Evol. Microbiol.">
        <title>Complete genome sequence of Corynebacterium casei LMG S-19264T (=DSM 44701T), isolated from a smear-ripened cheese.</title>
        <authorList>
            <consortium name="US DOE Joint Genome Institute (JGI-PGF)"/>
            <person name="Walter F."/>
            <person name="Albersmeier A."/>
            <person name="Kalinowski J."/>
            <person name="Ruckert C."/>
        </authorList>
    </citation>
    <scope>NUCLEOTIDE SEQUENCE [LARGE SCALE GENOMIC DNA]</scope>
    <source>
        <strain evidence="3 4">CGMCC 1.15896</strain>
    </source>
</reference>
<dbReference type="PANTHER" id="PTHR30535:SF34">
    <property type="entry name" value="MOLYBDATE-BINDING PROTEIN MOLA"/>
    <property type="match status" value="1"/>
</dbReference>
<evidence type="ECO:0000259" key="2">
    <source>
        <dbReference type="PROSITE" id="PS50983"/>
    </source>
</evidence>
<feature type="signal peptide" evidence="1">
    <location>
        <begin position="1"/>
        <end position="23"/>
    </location>
</feature>
<sequence>MSAKFLPLAVLVSAQFFVPAAWAESFTVTDVTGREITFEKPVERVILGEGRLVYSLAAIETENPFASVVGWRNDLFTTDFTGFHAYLEAFPEAADIPFLGNLTDGTLQTETIVDLNPDALILTISAKRAADEIGLEAMLDEVGVKIVYVDFREHILENTEPSLRILGQLYDKHDRAEELIAFWSEQTARVTDVLEHENPEKPLVFMYRAAGLSDCCGTFGTDNYGKMVELAGGINLGAEFLPGYTGTINPEQVIASNPEIIVVTGSDWRSLPSAQNSEIAYVNVGPNAADSAEVSREALAALMELPAFTDVQAANTDEVYAIWHQFYASPYQFAPVQMLAKWFHPDLFADLDPDATFAEFHDRFLPVPYQPGYWLSLKAE</sequence>